<dbReference type="GO" id="GO:0005634">
    <property type="term" value="C:nucleus"/>
    <property type="evidence" value="ECO:0007669"/>
    <property type="project" value="UniProtKB-SubCell"/>
</dbReference>
<gene>
    <name evidence="8" type="ORF">TM35_000022900</name>
</gene>
<evidence type="ECO:0000313" key="8">
    <source>
        <dbReference type="EMBL" id="ORC92964.1"/>
    </source>
</evidence>
<dbReference type="AlphaFoldDB" id="A0A1X0P7R0"/>
<dbReference type="GO" id="GO:0016874">
    <property type="term" value="F:ligase activity"/>
    <property type="evidence" value="ECO:0007669"/>
    <property type="project" value="UniProtKB-KW"/>
</dbReference>
<dbReference type="Proteomes" id="UP000192257">
    <property type="component" value="Unassembled WGS sequence"/>
</dbReference>
<reference evidence="8 9" key="1">
    <citation type="submission" date="2017-03" db="EMBL/GenBank/DDBJ databases">
        <title>An alternative strategy for trypanosome survival in the mammalian bloodstream revealed through genome and transcriptome analysis of the ubiquitous bovine parasite Trypanosoma (Megatrypanum) theileri.</title>
        <authorList>
            <person name="Kelly S."/>
            <person name="Ivens A."/>
            <person name="Mott A."/>
            <person name="O'Neill E."/>
            <person name="Emms D."/>
            <person name="Macleod O."/>
            <person name="Voorheis P."/>
            <person name="Matthews J."/>
            <person name="Matthews K."/>
            <person name="Carrington M."/>
        </authorList>
    </citation>
    <scope>NUCLEOTIDE SEQUENCE [LARGE SCALE GENOMIC DNA]</scope>
    <source>
        <strain evidence="8">Edinburgh</strain>
    </source>
</reference>
<comment type="caution">
    <text evidence="8">The sequence shown here is derived from an EMBL/GenBank/DDBJ whole genome shotgun (WGS) entry which is preliminary data.</text>
</comment>
<dbReference type="SMART" id="SM01336">
    <property type="entry name" value="zf-PARP"/>
    <property type="match status" value="1"/>
</dbReference>
<dbReference type="GO" id="GO:0008270">
    <property type="term" value="F:zinc ion binding"/>
    <property type="evidence" value="ECO:0007669"/>
    <property type="project" value="UniProtKB-KW"/>
</dbReference>
<dbReference type="InterPro" id="IPR036957">
    <property type="entry name" value="Znf_PARP_sf"/>
</dbReference>
<proteinExistence type="predicted"/>
<keyword evidence="3" id="KW-0863">Zinc-finger</keyword>
<dbReference type="InterPro" id="IPR019406">
    <property type="entry name" value="APLF_PBZ"/>
</dbReference>
<keyword evidence="2" id="KW-0479">Metal-binding</keyword>
<feature type="compositionally biased region" description="Basic and acidic residues" evidence="6">
    <location>
        <begin position="160"/>
        <end position="169"/>
    </location>
</feature>
<feature type="domain" description="PARP-type" evidence="7">
    <location>
        <begin position="4"/>
        <end position="99"/>
    </location>
</feature>
<dbReference type="GO" id="GO:0003677">
    <property type="term" value="F:DNA binding"/>
    <property type="evidence" value="ECO:0007669"/>
    <property type="project" value="InterPro"/>
</dbReference>
<organism evidence="8 9">
    <name type="scientific">Trypanosoma theileri</name>
    <dbReference type="NCBI Taxonomy" id="67003"/>
    <lineage>
        <taxon>Eukaryota</taxon>
        <taxon>Discoba</taxon>
        <taxon>Euglenozoa</taxon>
        <taxon>Kinetoplastea</taxon>
        <taxon>Metakinetoplastina</taxon>
        <taxon>Trypanosomatida</taxon>
        <taxon>Trypanosomatidae</taxon>
        <taxon>Trypanosoma</taxon>
    </lineage>
</organism>
<dbReference type="GeneID" id="39981388"/>
<dbReference type="EMBL" id="NBCO01000002">
    <property type="protein sequence ID" value="ORC92964.1"/>
    <property type="molecule type" value="Genomic_DNA"/>
</dbReference>
<feature type="compositionally biased region" description="Low complexity" evidence="6">
    <location>
        <begin position="146"/>
        <end position="159"/>
    </location>
</feature>
<feature type="region of interest" description="Disordered" evidence="6">
    <location>
        <begin position="124"/>
        <end position="195"/>
    </location>
</feature>
<comment type="subcellular location">
    <subcellularLocation>
        <location evidence="1">Nucleus</location>
    </subcellularLocation>
</comment>
<name>A0A1X0P7R0_9TRYP</name>
<dbReference type="STRING" id="67003.A0A1X0P7R0"/>
<dbReference type="Pfam" id="PF00645">
    <property type="entry name" value="zf-PARP"/>
    <property type="match status" value="1"/>
</dbReference>
<keyword evidence="4" id="KW-0862">Zinc</keyword>
<evidence type="ECO:0000256" key="5">
    <source>
        <dbReference type="ARBA" id="ARBA00023242"/>
    </source>
</evidence>
<dbReference type="InterPro" id="IPR001510">
    <property type="entry name" value="Znf_PARP"/>
</dbReference>
<dbReference type="RefSeq" id="XP_028887030.1">
    <property type="nucleotide sequence ID" value="XM_029021608.1"/>
</dbReference>
<keyword evidence="5" id="KW-0539">Nucleus</keyword>
<feature type="compositionally biased region" description="Basic and acidic residues" evidence="6">
    <location>
        <begin position="180"/>
        <end position="190"/>
    </location>
</feature>
<protein>
    <submittedName>
        <fullName evidence="8">Poly polymerase and DNA-Ligase Zn-finger region family protein</fullName>
    </submittedName>
</protein>
<dbReference type="OrthoDB" id="429950at2759"/>
<accession>A0A1X0P7R0</accession>
<evidence type="ECO:0000259" key="7">
    <source>
        <dbReference type="PROSITE" id="PS50064"/>
    </source>
</evidence>
<evidence type="ECO:0000256" key="6">
    <source>
        <dbReference type="SAM" id="MobiDB-lite"/>
    </source>
</evidence>
<dbReference type="Pfam" id="PF10283">
    <property type="entry name" value="zf-CCHH"/>
    <property type="match status" value="1"/>
</dbReference>
<evidence type="ECO:0000256" key="1">
    <source>
        <dbReference type="ARBA" id="ARBA00004123"/>
    </source>
</evidence>
<keyword evidence="8" id="KW-0436">Ligase</keyword>
<keyword evidence="9" id="KW-1185">Reference proteome</keyword>
<sequence length="249" mass="26877">MPQLRVEYAKSGRARCSLPACGQPIARHEVRIGTAVVFPARGQSDSHPNSAENEEGTISYKWRHLCCFTQRQLQNATAAGDLDNIEGFDDLAPADKALVNSMKRGELVDQSNVKGRVGDVANSPIAAELLPKGGASPAKKGKSEKTTTTTKKTSTTAATKVEEGAETKKKTTRTTKRTREKSEENDKDGAESDATIEYDVSVVKTKPVCPYGEKCFRTGAEHMAEYTHGTDADVNVPARPRAIIKGKKG</sequence>
<dbReference type="VEuPathDB" id="TriTrypDB:TM35_000022900"/>
<dbReference type="Gene3D" id="3.30.1740.10">
    <property type="entry name" value="Zinc finger, PARP-type"/>
    <property type="match status" value="1"/>
</dbReference>
<dbReference type="SUPFAM" id="SSF57716">
    <property type="entry name" value="Glucocorticoid receptor-like (DNA-binding domain)"/>
    <property type="match status" value="1"/>
</dbReference>
<feature type="compositionally biased region" description="Basic residues" evidence="6">
    <location>
        <begin position="170"/>
        <end position="179"/>
    </location>
</feature>
<dbReference type="PROSITE" id="PS50064">
    <property type="entry name" value="ZF_PARP_2"/>
    <property type="match status" value="1"/>
</dbReference>
<evidence type="ECO:0000313" key="9">
    <source>
        <dbReference type="Proteomes" id="UP000192257"/>
    </source>
</evidence>
<evidence type="ECO:0000256" key="2">
    <source>
        <dbReference type="ARBA" id="ARBA00022723"/>
    </source>
</evidence>
<evidence type="ECO:0000256" key="3">
    <source>
        <dbReference type="ARBA" id="ARBA00022771"/>
    </source>
</evidence>
<evidence type="ECO:0000256" key="4">
    <source>
        <dbReference type="ARBA" id="ARBA00022833"/>
    </source>
</evidence>